<reference evidence="7 8" key="1">
    <citation type="submission" date="2018-07" db="EMBL/GenBank/DDBJ databases">
        <title>Draft genome of the type strain Streptomyces armeniacus ATCC 15676.</title>
        <authorList>
            <person name="Labana P."/>
            <person name="Gosse J.T."/>
            <person name="Boddy C.N."/>
        </authorList>
    </citation>
    <scope>NUCLEOTIDE SEQUENCE [LARGE SCALE GENOMIC DNA]</scope>
    <source>
        <strain evidence="7 8">ATCC 15676</strain>
    </source>
</reference>
<dbReference type="InterPro" id="IPR006139">
    <property type="entry name" value="D-isomer_2_OHA_DH_cat_dom"/>
</dbReference>
<evidence type="ECO:0000259" key="6">
    <source>
        <dbReference type="Pfam" id="PF02826"/>
    </source>
</evidence>
<dbReference type="InterPro" id="IPR006140">
    <property type="entry name" value="D-isomer_DH_NAD-bd"/>
</dbReference>
<keyword evidence="2 4" id="KW-0560">Oxidoreductase</keyword>
<proteinExistence type="inferred from homology"/>
<gene>
    <name evidence="7" type="ORF">DVA86_02090</name>
</gene>
<evidence type="ECO:0000256" key="4">
    <source>
        <dbReference type="RuleBase" id="RU003719"/>
    </source>
</evidence>
<dbReference type="PANTHER" id="PTHR42789">
    <property type="entry name" value="D-ISOMER SPECIFIC 2-HYDROXYACID DEHYDROGENASE FAMILY PROTEIN (AFU_ORTHOLOGUE AFUA_6G10090)"/>
    <property type="match status" value="1"/>
</dbReference>
<feature type="domain" description="D-isomer specific 2-hydroxyacid dehydrogenase NAD-binding" evidence="6">
    <location>
        <begin position="110"/>
        <end position="283"/>
    </location>
</feature>
<dbReference type="Pfam" id="PF00389">
    <property type="entry name" value="2-Hacid_dh"/>
    <property type="match status" value="1"/>
</dbReference>
<dbReference type="Pfam" id="PF02826">
    <property type="entry name" value="2-Hacid_dh_C"/>
    <property type="match status" value="1"/>
</dbReference>
<name>A0A345XZF8_9ACTN</name>
<sequence>MPPPDVAVVEDVWGEPFDALGTRLRVRREPGAWSDPRQLYEAAAGARALVVRNRTRVTGELLAALPRLALVARAGVGLDNIDVAAADARGVVVVAALGANATSVAEYTLGAALALARRTVPLDRRTRAGGWERDPVRELSGGTWGLLGLGATGLAVARAARALDMRVVAYDPYVRDDDPRLAEYGVRLAALDDTAAAADVLSVHLPATPATRGMVGARLLSLLPPGALLVSAGRGAAVDEEALADALAGGRLGGAALDVRAVEPPSRGRLEDLDNVLLTPHVAGITEQSQRRIARILAEDIERVLTGGAAAHAVGAVDRGREPPHDG</sequence>
<evidence type="ECO:0000313" key="8">
    <source>
        <dbReference type="Proteomes" id="UP000254425"/>
    </source>
</evidence>
<comment type="similarity">
    <text evidence="1 4">Belongs to the D-isomer specific 2-hydroxyacid dehydrogenase family.</text>
</comment>
<organism evidence="7 8">
    <name type="scientific">Streptomyces armeniacus</name>
    <dbReference type="NCBI Taxonomy" id="83291"/>
    <lineage>
        <taxon>Bacteria</taxon>
        <taxon>Bacillati</taxon>
        <taxon>Actinomycetota</taxon>
        <taxon>Actinomycetes</taxon>
        <taxon>Kitasatosporales</taxon>
        <taxon>Streptomycetaceae</taxon>
        <taxon>Streptomyces</taxon>
    </lineage>
</organism>
<evidence type="ECO:0000256" key="1">
    <source>
        <dbReference type="ARBA" id="ARBA00005854"/>
    </source>
</evidence>
<dbReference type="KEGG" id="sarm:DVA86_02090"/>
<dbReference type="SUPFAM" id="SSF51735">
    <property type="entry name" value="NAD(P)-binding Rossmann-fold domains"/>
    <property type="match status" value="1"/>
</dbReference>
<dbReference type="AlphaFoldDB" id="A0A345XZF8"/>
<dbReference type="GO" id="GO:0051287">
    <property type="term" value="F:NAD binding"/>
    <property type="evidence" value="ECO:0007669"/>
    <property type="project" value="InterPro"/>
</dbReference>
<dbReference type="GO" id="GO:0016616">
    <property type="term" value="F:oxidoreductase activity, acting on the CH-OH group of donors, NAD or NADP as acceptor"/>
    <property type="evidence" value="ECO:0007669"/>
    <property type="project" value="InterPro"/>
</dbReference>
<dbReference type="Gene3D" id="3.40.50.720">
    <property type="entry name" value="NAD(P)-binding Rossmann-like Domain"/>
    <property type="match status" value="2"/>
</dbReference>
<dbReference type="InterPro" id="IPR050857">
    <property type="entry name" value="D-2-hydroxyacid_DH"/>
</dbReference>
<protein>
    <submittedName>
        <fullName evidence="7">Phosphoglycerate dehydrogenase</fullName>
    </submittedName>
</protein>
<dbReference type="EMBL" id="CP031320">
    <property type="protein sequence ID" value="AXK37024.1"/>
    <property type="molecule type" value="Genomic_DNA"/>
</dbReference>
<evidence type="ECO:0000313" key="7">
    <source>
        <dbReference type="EMBL" id="AXK37024.1"/>
    </source>
</evidence>
<keyword evidence="8" id="KW-1185">Reference proteome</keyword>
<evidence type="ECO:0000259" key="5">
    <source>
        <dbReference type="Pfam" id="PF00389"/>
    </source>
</evidence>
<evidence type="ECO:0000256" key="3">
    <source>
        <dbReference type="ARBA" id="ARBA00023027"/>
    </source>
</evidence>
<dbReference type="Proteomes" id="UP000254425">
    <property type="component" value="Chromosome"/>
</dbReference>
<dbReference type="InterPro" id="IPR036291">
    <property type="entry name" value="NAD(P)-bd_dom_sf"/>
</dbReference>
<accession>A0A345XZF8</accession>
<feature type="domain" description="D-isomer specific 2-hydroxyacid dehydrogenase catalytic" evidence="5">
    <location>
        <begin position="35"/>
        <end position="314"/>
    </location>
</feature>
<dbReference type="SUPFAM" id="SSF52283">
    <property type="entry name" value="Formate/glycerate dehydrogenase catalytic domain-like"/>
    <property type="match status" value="1"/>
</dbReference>
<dbReference type="PANTHER" id="PTHR42789:SF1">
    <property type="entry name" value="D-ISOMER SPECIFIC 2-HYDROXYACID DEHYDROGENASE FAMILY PROTEIN (AFU_ORTHOLOGUE AFUA_6G10090)"/>
    <property type="match status" value="1"/>
</dbReference>
<evidence type="ECO:0000256" key="2">
    <source>
        <dbReference type="ARBA" id="ARBA00023002"/>
    </source>
</evidence>
<keyword evidence="3" id="KW-0520">NAD</keyword>